<dbReference type="AlphaFoldDB" id="A0A7G9RHM9"/>
<evidence type="ECO:0000259" key="1">
    <source>
        <dbReference type="PROSITE" id="PS51186"/>
    </source>
</evidence>
<gene>
    <name evidence="2" type="ORF">H9L09_16140</name>
</gene>
<dbReference type="Gene3D" id="3.40.630.30">
    <property type="match status" value="1"/>
</dbReference>
<organism evidence="2 3">
    <name type="scientific">Nocardioides mesophilus</name>
    <dbReference type="NCBI Taxonomy" id="433659"/>
    <lineage>
        <taxon>Bacteria</taxon>
        <taxon>Bacillati</taxon>
        <taxon>Actinomycetota</taxon>
        <taxon>Actinomycetes</taxon>
        <taxon>Propionibacteriales</taxon>
        <taxon>Nocardioidaceae</taxon>
        <taxon>Nocardioides</taxon>
    </lineage>
</organism>
<sequence length="180" mass="20590">MRTERLVLRGWGEKDRAPFAALNADPEVMEHFPAPLTRAESDAWVDRIERHFDRHGFGWWALEAEEGFIGFTGLAVPRFHAGWMDGREQPVVEVGWRLRRSAWGRGYATEAARECLRHAFEDLGREEVVSFTVVGNTRSRAVMERLGMRPLALYDHPVEGRAALPSVCYLLTRRDRGTQA</sequence>
<dbReference type="InterPro" id="IPR016181">
    <property type="entry name" value="Acyl_CoA_acyltransferase"/>
</dbReference>
<dbReference type="PANTHER" id="PTHR43792">
    <property type="entry name" value="GNAT FAMILY, PUTATIVE (AFU_ORTHOLOGUE AFUA_3G00765)-RELATED-RELATED"/>
    <property type="match status" value="1"/>
</dbReference>
<dbReference type="GO" id="GO:0016747">
    <property type="term" value="F:acyltransferase activity, transferring groups other than amino-acyl groups"/>
    <property type="evidence" value="ECO:0007669"/>
    <property type="project" value="InterPro"/>
</dbReference>
<feature type="domain" description="N-acetyltransferase" evidence="1">
    <location>
        <begin position="6"/>
        <end position="171"/>
    </location>
</feature>
<dbReference type="InterPro" id="IPR051531">
    <property type="entry name" value="N-acetyltransferase"/>
</dbReference>
<dbReference type="InterPro" id="IPR000182">
    <property type="entry name" value="GNAT_dom"/>
</dbReference>
<protein>
    <submittedName>
        <fullName evidence="2">GNAT family N-acetyltransferase</fullName>
    </submittedName>
</protein>
<dbReference type="SUPFAM" id="SSF55729">
    <property type="entry name" value="Acyl-CoA N-acyltransferases (Nat)"/>
    <property type="match status" value="1"/>
</dbReference>
<reference evidence="2 3" key="1">
    <citation type="submission" date="2020-08" db="EMBL/GenBank/DDBJ databases">
        <title>Genome sequence of Nocardioides mesophilus KACC 16243T.</title>
        <authorList>
            <person name="Hyun D.-W."/>
            <person name="Bae J.-W."/>
        </authorList>
    </citation>
    <scope>NUCLEOTIDE SEQUENCE [LARGE SCALE GENOMIC DNA]</scope>
    <source>
        <strain evidence="2 3">KACC 16243</strain>
    </source>
</reference>
<dbReference type="Proteomes" id="UP000515947">
    <property type="component" value="Chromosome"/>
</dbReference>
<dbReference type="KEGG" id="nmes:H9L09_16140"/>
<evidence type="ECO:0000313" key="2">
    <source>
        <dbReference type="EMBL" id="QNN55104.1"/>
    </source>
</evidence>
<accession>A0A7G9RHM9</accession>
<name>A0A7G9RHM9_9ACTN</name>
<proteinExistence type="predicted"/>
<dbReference type="EMBL" id="CP060713">
    <property type="protein sequence ID" value="QNN55104.1"/>
    <property type="molecule type" value="Genomic_DNA"/>
</dbReference>
<keyword evidence="3" id="KW-1185">Reference proteome</keyword>
<keyword evidence="2" id="KW-0808">Transferase</keyword>
<dbReference type="PROSITE" id="PS51186">
    <property type="entry name" value="GNAT"/>
    <property type="match status" value="1"/>
</dbReference>
<dbReference type="PANTHER" id="PTHR43792:SF1">
    <property type="entry name" value="N-ACETYLTRANSFERASE DOMAIN-CONTAINING PROTEIN"/>
    <property type="match status" value="1"/>
</dbReference>
<dbReference type="Pfam" id="PF13302">
    <property type="entry name" value="Acetyltransf_3"/>
    <property type="match status" value="1"/>
</dbReference>
<evidence type="ECO:0000313" key="3">
    <source>
        <dbReference type="Proteomes" id="UP000515947"/>
    </source>
</evidence>